<feature type="region of interest" description="Disordered" evidence="1">
    <location>
        <begin position="59"/>
        <end position="163"/>
    </location>
</feature>
<gene>
    <name evidence="2" type="ORF">SHI21_14170</name>
</gene>
<comment type="caution">
    <text evidence="2">The sequence shown here is derived from an EMBL/GenBank/DDBJ whole genome shotgun (WGS) entry which is preliminary data.</text>
</comment>
<sequence length="163" mass="17373">MPEKRTIKKAQSAKRQGKSASTQAGPFVHEAIEHIRKGKHGAKNTKQAIAIGLSEARRSGVAIPDKSKLSSPTKKAVTRKAPLAKKTATRKATPASSTSHIAARKVSPVKSKAATKRLQGELTSTVSHAALSRHAKKAVHARTKADLHASALKGARTRAKHHR</sequence>
<feature type="compositionally biased region" description="Low complexity" evidence="1">
    <location>
        <begin position="79"/>
        <end position="98"/>
    </location>
</feature>
<protein>
    <submittedName>
        <fullName evidence="2">DUF6496 domain-containing protein</fullName>
    </submittedName>
</protein>
<dbReference type="Proteomes" id="UP001302274">
    <property type="component" value="Unassembled WGS sequence"/>
</dbReference>
<name>A0ABU5VYC6_9BACT</name>
<organism evidence="2 3">
    <name type="scientific">Bacteriovorax antarcticus</name>
    <dbReference type="NCBI Taxonomy" id="3088717"/>
    <lineage>
        <taxon>Bacteria</taxon>
        <taxon>Pseudomonadati</taxon>
        <taxon>Bdellovibrionota</taxon>
        <taxon>Bacteriovoracia</taxon>
        <taxon>Bacteriovoracales</taxon>
        <taxon>Bacteriovoracaceae</taxon>
        <taxon>Bacteriovorax</taxon>
    </lineage>
</organism>
<feature type="region of interest" description="Disordered" evidence="1">
    <location>
        <begin position="1"/>
        <end position="27"/>
    </location>
</feature>
<dbReference type="Pfam" id="PF20106">
    <property type="entry name" value="DUF6496"/>
    <property type="match status" value="1"/>
</dbReference>
<dbReference type="InterPro" id="IPR045468">
    <property type="entry name" value="DUF6496"/>
</dbReference>
<evidence type="ECO:0000313" key="2">
    <source>
        <dbReference type="EMBL" id="MEA9357368.1"/>
    </source>
</evidence>
<dbReference type="RefSeq" id="WP_323577353.1">
    <property type="nucleotide sequence ID" value="NZ_JAYGJQ010000002.1"/>
</dbReference>
<reference evidence="2 3" key="1">
    <citation type="submission" date="2023-11" db="EMBL/GenBank/DDBJ databases">
        <title>A Novel Polar Bacteriovorax (B. antarcticus) Isolated from the Biocrust in Antarctica.</title>
        <authorList>
            <person name="Mun W."/>
            <person name="Choi S.Y."/>
            <person name="Mitchell R.J."/>
        </authorList>
    </citation>
    <scope>NUCLEOTIDE SEQUENCE [LARGE SCALE GENOMIC DNA]</scope>
    <source>
        <strain evidence="2 3">PP10</strain>
    </source>
</reference>
<proteinExistence type="predicted"/>
<accession>A0ABU5VYC6</accession>
<keyword evidence="3" id="KW-1185">Reference proteome</keyword>
<evidence type="ECO:0000256" key="1">
    <source>
        <dbReference type="SAM" id="MobiDB-lite"/>
    </source>
</evidence>
<feature type="compositionally biased region" description="Basic residues" evidence="1">
    <location>
        <begin position="131"/>
        <end position="142"/>
    </location>
</feature>
<feature type="compositionally biased region" description="Basic residues" evidence="1">
    <location>
        <begin position="1"/>
        <end position="17"/>
    </location>
</feature>
<dbReference type="EMBL" id="JAYGJQ010000002">
    <property type="protein sequence ID" value="MEA9357368.1"/>
    <property type="molecule type" value="Genomic_DNA"/>
</dbReference>
<evidence type="ECO:0000313" key="3">
    <source>
        <dbReference type="Proteomes" id="UP001302274"/>
    </source>
</evidence>